<feature type="compositionally biased region" description="Low complexity" evidence="6">
    <location>
        <begin position="722"/>
        <end position="740"/>
    </location>
</feature>
<feature type="region of interest" description="Disordered" evidence="6">
    <location>
        <begin position="707"/>
        <end position="843"/>
    </location>
</feature>
<evidence type="ECO:0000256" key="1">
    <source>
        <dbReference type="ARBA" id="ARBA00022723"/>
    </source>
</evidence>
<sequence>MSSSENNMKNETILKAVSIFTESINNTKLSGIDDLFNFIVKDSEVDILKWEIKDYDQFLNDIDPISKCQDDMETEEDSLITKKYISNLFISLISVLQDIQSNDIANQIYSLVTKYIHNKTNGHIESTINYIMPSNKKDLLNVKSTAIITILISSLKALLNPNDKDMKELLQNIFQHINNIEIEEDSDKTNNSEYLNFMLSLFSELFGDLELDKVIKLIWEVTDGNTEQIAEYISYLLYEYQVNSQKEEEEEEEGVESKHFGLATRIVIEKYIEPLQQKQRRQIIRNRNKTPNENASANTAQTEEEAANADLNEIYSFIKQVLHHTCLDDVQNGYPKELALFFSSFKDFWEPDSIIKFIMSNEVNDKSIEENYKEYYGPFLMDLADLMDWTNKQCESALSILTKGWKKSNRISIAKMMGLSLNDIKHLYSDCKDITYNDPDYLSDAEENNQDNQENENNEKDQSKTKKPVVLSIRGSDFKRTFTKPLTDKDNVSGTVCRYYGTPRGCSAGKHCPYKHIQTSRSSYISRRLNHSMYANSSYNSRFGSSNSRYLRTSNINRGVKHRSSYQNMNSYRGSTRNPSMDMNNNDMSKNRINNRVSTYSSNDLKYGKKGDRKLHEKYDSYGKKDIPLNHHKLRKHASFINPPSYRSQTSKEYKPIEAIDPAIPHHSHSNTICHYYNDPRGCSNGKNCKFLHIHANNYNGDNHNFDGRNNHSYENNRKSFNSPYKSYSGNGNNYTGSYNETDSMNKGHIMNRKSSRHMLKNSDPKLKSEYSNYKKNGNEDDKSTTVNDNDNSSSNPASITIVNSSQTNSNVNNSSTNKTENNKEFNNANKTTTPSNFNGQKAYSQNQTPCVFFSKEGTCKYGDNCKFLHVK</sequence>
<proteinExistence type="predicted"/>
<keyword evidence="3 5" id="KW-0862">Zinc</keyword>
<feature type="region of interest" description="Disordered" evidence="6">
    <location>
        <begin position="568"/>
        <end position="591"/>
    </location>
</feature>
<gene>
    <name evidence="8" type="ORF">BCR36DRAFT_361055</name>
</gene>
<feature type="domain" description="C3H1-type" evidence="7">
    <location>
        <begin position="845"/>
        <end position="872"/>
    </location>
</feature>
<keyword evidence="1 5" id="KW-0479">Metal-binding</keyword>
<dbReference type="AlphaFoldDB" id="A0A1Y1V0K5"/>
<dbReference type="SMART" id="SM00356">
    <property type="entry name" value="ZnF_C3H1"/>
    <property type="match status" value="3"/>
</dbReference>
<evidence type="ECO:0000259" key="7">
    <source>
        <dbReference type="PROSITE" id="PS50103"/>
    </source>
</evidence>
<feature type="zinc finger region" description="C3H1-type" evidence="5">
    <location>
        <begin position="491"/>
        <end position="519"/>
    </location>
</feature>
<dbReference type="PROSITE" id="PS50103">
    <property type="entry name" value="ZF_C3H1"/>
    <property type="match status" value="3"/>
</dbReference>
<keyword evidence="4" id="KW-0238">DNA-binding</keyword>
<feature type="compositionally biased region" description="Low complexity" evidence="6">
    <location>
        <begin position="785"/>
        <end position="834"/>
    </location>
</feature>
<evidence type="ECO:0000256" key="5">
    <source>
        <dbReference type="PROSITE-ProRule" id="PRU00723"/>
    </source>
</evidence>
<feature type="domain" description="C3H1-type" evidence="7">
    <location>
        <begin position="491"/>
        <end position="519"/>
    </location>
</feature>
<dbReference type="PANTHER" id="PTHR12506:SF20">
    <property type="entry name" value="ZINC FINGER CCCH DOMAIN-CONTAINING PROTEIN 67"/>
    <property type="match status" value="1"/>
</dbReference>
<feature type="compositionally biased region" description="Polar residues" evidence="6">
    <location>
        <begin position="568"/>
        <end position="579"/>
    </location>
</feature>
<dbReference type="PANTHER" id="PTHR12506">
    <property type="entry name" value="PROTEIN PHOSPHATASE RELATED"/>
    <property type="match status" value="1"/>
</dbReference>
<evidence type="ECO:0000256" key="2">
    <source>
        <dbReference type="ARBA" id="ARBA00022771"/>
    </source>
</evidence>
<evidence type="ECO:0000313" key="8">
    <source>
        <dbReference type="EMBL" id="ORX43389.1"/>
    </source>
</evidence>
<dbReference type="InterPro" id="IPR000571">
    <property type="entry name" value="Znf_CCCH"/>
</dbReference>
<dbReference type="EMBL" id="MCFH01000053">
    <property type="protein sequence ID" value="ORX43389.1"/>
    <property type="molecule type" value="Genomic_DNA"/>
</dbReference>
<keyword evidence="2 5" id="KW-0863">Zinc-finger</keyword>
<feature type="compositionally biased region" description="Acidic residues" evidence="6">
    <location>
        <begin position="442"/>
        <end position="456"/>
    </location>
</feature>
<dbReference type="Proteomes" id="UP000193719">
    <property type="component" value="Unassembled WGS sequence"/>
</dbReference>
<dbReference type="Gene3D" id="4.10.1000.10">
    <property type="entry name" value="Zinc finger, CCCH-type"/>
    <property type="match status" value="1"/>
</dbReference>
<dbReference type="GO" id="GO:0003729">
    <property type="term" value="F:mRNA binding"/>
    <property type="evidence" value="ECO:0007669"/>
    <property type="project" value="TreeGrafter"/>
</dbReference>
<dbReference type="InterPro" id="IPR036855">
    <property type="entry name" value="Znf_CCCH_sf"/>
</dbReference>
<keyword evidence="9" id="KW-1185">Reference proteome</keyword>
<feature type="domain" description="C3H1-type" evidence="7">
    <location>
        <begin position="673"/>
        <end position="696"/>
    </location>
</feature>
<protein>
    <recommendedName>
        <fullName evidence="7">C3H1-type domain-containing protein</fullName>
    </recommendedName>
</protein>
<comment type="caution">
    <text evidence="8">The sequence shown here is derived from an EMBL/GenBank/DDBJ whole genome shotgun (WGS) entry which is preliminary data.</text>
</comment>
<evidence type="ECO:0000256" key="4">
    <source>
        <dbReference type="ARBA" id="ARBA00023125"/>
    </source>
</evidence>
<feature type="zinc finger region" description="C3H1-type" evidence="5">
    <location>
        <begin position="673"/>
        <end position="696"/>
    </location>
</feature>
<feature type="region of interest" description="Disordered" evidence="6">
    <location>
        <begin position="442"/>
        <end position="469"/>
    </location>
</feature>
<evidence type="ECO:0000256" key="3">
    <source>
        <dbReference type="ARBA" id="ARBA00022833"/>
    </source>
</evidence>
<reference evidence="8 9" key="2">
    <citation type="submission" date="2016-08" db="EMBL/GenBank/DDBJ databases">
        <title>Pervasive Adenine N6-methylation of Active Genes in Fungi.</title>
        <authorList>
            <consortium name="DOE Joint Genome Institute"/>
            <person name="Mondo S.J."/>
            <person name="Dannebaum R.O."/>
            <person name="Kuo R.C."/>
            <person name="Labutti K."/>
            <person name="Haridas S."/>
            <person name="Kuo A."/>
            <person name="Salamov A."/>
            <person name="Ahrendt S.R."/>
            <person name="Lipzen A."/>
            <person name="Sullivan W."/>
            <person name="Andreopoulos W.B."/>
            <person name="Clum A."/>
            <person name="Lindquist E."/>
            <person name="Daum C."/>
            <person name="Ramamoorthy G.K."/>
            <person name="Gryganskyi A."/>
            <person name="Culley D."/>
            <person name="Magnuson J.K."/>
            <person name="James T.Y."/>
            <person name="O'Malley M.A."/>
            <person name="Stajich J.E."/>
            <person name="Spatafora J.W."/>
            <person name="Visel A."/>
            <person name="Grigoriev I.V."/>
        </authorList>
    </citation>
    <scope>NUCLEOTIDE SEQUENCE [LARGE SCALE GENOMIC DNA]</scope>
    <source>
        <strain evidence="9">finn</strain>
    </source>
</reference>
<organism evidence="8 9">
    <name type="scientific">Piromyces finnis</name>
    <dbReference type="NCBI Taxonomy" id="1754191"/>
    <lineage>
        <taxon>Eukaryota</taxon>
        <taxon>Fungi</taxon>
        <taxon>Fungi incertae sedis</taxon>
        <taxon>Chytridiomycota</taxon>
        <taxon>Chytridiomycota incertae sedis</taxon>
        <taxon>Neocallimastigomycetes</taxon>
        <taxon>Neocallimastigales</taxon>
        <taxon>Neocallimastigaceae</taxon>
        <taxon>Piromyces</taxon>
    </lineage>
</organism>
<dbReference type="InterPro" id="IPR050974">
    <property type="entry name" value="Plant_ZF_CCCH"/>
</dbReference>
<dbReference type="SUPFAM" id="SSF90229">
    <property type="entry name" value="CCCH zinc finger"/>
    <property type="match status" value="1"/>
</dbReference>
<evidence type="ECO:0000256" key="6">
    <source>
        <dbReference type="SAM" id="MobiDB-lite"/>
    </source>
</evidence>
<dbReference type="Pfam" id="PF14608">
    <property type="entry name" value="zf-CCCH_2"/>
    <property type="match status" value="2"/>
</dbReference>
<evidence type="ECO:0000313" key="9">
    <source>
        <dbReference type="Proteomes" id="UP000193719"/>
    </source>
</evidence>
<accession>A0A1Y1V0K5</accession>
<feature type="compositionally biased region" description="Basic and acidic residues" evidence="6">
    <location>
        <begin position="707"/>
        <end position="718"/>
    </location>
</feature>
<dbReference type="GO" id="GO:0003677">
    <property type="term" value="F:DNA binding"/>
    <property type="evidence" value="ECO:0007669"/>
    <property type="project" value="UniProtKB-KW"/>
</dbReference>
<reference evidence="8 9" key="1">
    <citation type="submission" date="2016-08" db="EMBL/GenBank/DDBJ databases">
        <title>Genomes of anaerobic fungi encode conserved fungal cellulosomes for biomass hydrolysis.</title>
        <authorList>
            <consortium name="DOE Joint Genome Institute"/>
            <person name="Haitjema C.H."/>
            <person name="Gilmore S.P."/>
            <person name="Henske J.K."/>
            <person name="Solomon K.V."/>
            <person name="De Groot R."/>
            <person name="Kuo A."/>
            <person name="Mondo S.J."/>
            <person name="Salamov A.A."/>
            <person name="Labutti K."/>
            <person name="Zhao Z."/>
            <person name="Chiniquy J."/>
            <person name="Barry K."/>
            <person name="Brewer H.M."/>
            <person name="Purvine S.O."/>
            <person name="Wright A.T."/>
            <person name="Boxma B."/>
            <person name="Van Alen T."/>
            <person name="Hackstein J.H."/>
            <person name="Baker S.E."/>
            <person name="Grigoriev I.V."/>
            <person name="O'Malley M.A."/>
        </authorList>
    </citation>
    <scope>NUCLEOTIDE SEQUENCE [LARGE SCALE GENOMIC DNA]</scope>
    <source>
        <strain evidence="9">finn</strain>
    </source>
</reference>
<feature type="compositionally biased region" description="Basic residues" evidence="6">
    <location>
        <begin position="750"/>
        <end position="760"/>
    </location>
</feature>
<dbReference type="GO" id="GO:0008270">
    <property type="term" value="F:zinc ion binding"/>
    <property type="evidence" value="ECO:0007669"/>
    <property type="project" value="UniProtKB-KW"/>
</dbReference>
<name>A0A1Y1V0K5_9FUNG</name>
<dbReference type="OrthoDB" id="2147635at2759"/>
<dbReference type="Pfam" id="PF00642">
    <property type="entry name" value="zf-CCCH"/>
    <property type="match status" value="1"/>
</dbReference>
<feature type="zinc finger region" description="C3H1-type" evidence="5">
    <location>
        <begin position="845"/>
        <end position="872"/>
    </location>
</feature>